<keyword evidence="7" id="KW-1185">Reference proteome</keyword>
<dbReference type="SUPFAM" id="SSF103511">
    <property type="entry name" value="Chlorophyll a-b binding protein"/>
    <property type="match status" value="7"/>
</dbReference>
<evidence type="ECO:0000256" key="5">
    <source>
        <dbReference type="SAM" id="MobiDB-lite"/>
    </source>
</evidence>
<evidence type="ECO:0000256" key="2">
    <source>
        <dbReference type="ARBA" id="ARBA00022528"/>
    </source>
</evidence>
<organism evidence="6 7">
    <name type="scientific">Durusdinium trenchii</name>
    <dbReference type="NCBI Taxonomy" id="1381693"/>
    <lineage>
        <taxon>Eukaryota</taxon>
        <taxon>Sar</taxon>
        <taxon>Alveolata</taxon>
        <taxon>Dinophyceae</taxon>
        <taxon>Suessiales</taxon>
        <taxon>Symbiodiniaceae</taxon>
        <taxon>Durusdinium</taxon>
    </lineage>
</organism>
<dbReference type="Proteomes" id="UP001642464">
    <property type="component" value="Unassembled WGS sequence"/>
</dbReference>
<dbReference type="Gene3D" id="1.10.3460.10">
    <property type="entry name" value="Chlorophyll a/b binding protein domain"/>
    <property type="match status" value="7"/>
</dbReference>
<dbReference type="Pfam" id="PF00504">
    <property type="entry name" value="Chloroa_b-bind"/>
    <property type="match status" value="7"/>
</dbReference>
<evidence type="ECO:0000313" key="6">
    <source>
        <dbReference type="EMBL" id="CAK9105027.1"/>
    </source>
</evidence>
<proteinExistence type="predicted"/>
<evidence type="ECO:0008006" key="8">
    <source>
        <dbReference type="Google" id="ProtNLM"/>
    </source>
</evidence>
<gene>
    <name evidence="6" type="ORF">SCF082_LOCUS48973</name>
</gene>
<feature type="region of interest" description="Disordered" evidence="5">
    <location>
        <begin position="28"/>
        <end position="50"/>
    </location>
</feature>
<keyword evidence="2" id="KW-0150">Chloroplast</keyword>
<name>A0ABP0RWK4_9DINO</name>
<feature type="compositionally biased region" description="Low complexity" evidence="5">
    <location>
        <begin position="41"/>
        <end position="50"/>
    </location>
</feature>
<accession>A0ABP0RWK4</accession>
<dbReference type="EMBL" id="CAXAMM010042462">
    <property type="protein sequence ID" value="CAK9105027.1"/>
    <property type="molecule type" value="Genomic_DNA"/>
</dbReference>
<keyword evidence="4" id="KW-0934">Plastid</keyword>
<evidence type="ECO:0000256" key="1">
    <source>
        <dbReference type="ARBA" id="ARBA00004229"/>
    </source>
</evidence>
<keyword evidence="3" id="KW-0602">Photosynthesis</keyword>
<evidence type="ECO:0000313" key="7">
    <source>
        <dbReference type="Proteomes" id="UP001642464"/>
    </source>
</evidence>
<reference evidence="6 7" key="1">
    <citation type="submission" date="2024-02" db="EMBL/GenBank/DDBJ databases">
        <authorList>
            <person name="Chen Y."/>
            <person name="Shah S."/>
            <person name="Dougan E. K."/>
            <person name="Thang M."/>
            <person name="Chan C."/>
        </authorList>
    </citation>
    <scope>NUCLEOTIDE SEQUENCE [LARGE SCALE GENOMIC DNA]</scope>
</reference>
<comment type="caution">
    <text evidence="6">The sequence shown here is derived from an EMBL/GenBank/DDBJ whole genome shotgun (WGS) entry which is preliminary data.</text>
</comment>
<dbReference type="InterPro" id="IPR001344">
    <property type="entry name" value="Chloro_AB-bd_pln"/>
</dbReference>
<evidence type="ECO:0000256" key="4">
    <source>
        <dbReference type="ARBA" id="ARBA00022640"/>
    </source>
</evidence>
<protein>
    <recommendedName>
        <fullName evidence="8">Chloroplast light harvesting protein</fullName>
    </recommendedName>
</protein>
<dbReference type="PANTHER" id="PTHR21649">
    <property type="entry name" value="CHLOROPHYLL A/B BINDING PROTEIN"/>
    <property type="match status" value="1"/>
</dbReference>
<evidence type="ECO:0000256" key="3">
    <source>
        <dbReference type="ARBA" id="ARBA00022531"/>
    </source>
</evidence>
<comment type="subcellular location">
    <subcellularLocation>
        <location evidence="1">Plastid</location>
        <location evidence="1">Chloroplast</location>
    </subcellularLocation>
</comment>
<sequence>MASKKCGAAIGLAGAAASTAFIAGTGSSKSSSLRGVKTHQAAPSAPSAPSASTASYAAASVLAASVGAVMARRPVSSFSQTTVTALKAFEQELGVQPPVGYWDPAGLARDGDVEAFQRRRSVELKHGRIAMLATMGYITPEIAGKFPGYLSPSAGLKFADVPNGLAAISKVPAGGWTQILLYMGWCEVSRGPGSDIASGRPGDFGWYVLSSADPETKKKKLSAELANGRLAMMAIIGMFYQDGLTGSAWGDWSNFTDSPLRAFENETGVQPPVGFWDPLGLSVSGNQSDYKRRREVELKHGRVAMFATIGYILPEYWRFPGYLSKFLDIKFADVPNGLAAFSKVPALGWLQIVGFAGIVELNVYNEQVNDEPGNYGSGFLGLRSVGVMNSAISDPEIRKKKLNAELANGRLAMMAIIGMFFQDGLTGSAWGDWANYTDSPLRAFETELGVQPPVGFWDPLGLSADGDVEVFQRRREVELKHGRISMFACMGYIVPEYFKFPGELSPKMGLKFADIPNGLAALTKVPGQGWAQIVAFLGTYELFINKPVGDEPGNYGKGNLGLGFFGPVTNPEARKKKLSAELANGRLAMMAIIGMFFQDGLTGSAWGDWANYTDSPLRSGKMSPGYNTLPEFNKPKTGFEGLIGDQAPLGFWDPLGLAKDKDVEVFKRRRETEIKHGRVAMFATMGYIVPEYYKFDGYLSPSLNLKFTDVPNGLKALSVVPKEGWAQMLAFAGFLELVVNKKSSEPGNYGKGNFGLGNVGFGNSIQDPAKRNRQLSAELANGRLAMMAIIGMFFQDGLTGSAWGDWANYTESPLRSGKMSPGYNTLPEFNKPKTGFEGLIGDQAPLGFWDPLGLAKDKDVEVFKRRRETEIKHGRVAMFATMGYIVPEYYKFDGYLSPSLNLKFTDVPNGLKALSVVPKEGWAQMLAFAGFLELVVNKKSSEPGNYGKGNFGLGNVGFGNSIQDPAKRNRQLSAELANGRLAMMAIIGMFFQDGLTGSAWGDWSNYTDSPLRAFETELGVQKPVGFWDPLGFTKGGDAESFRRRRYVELKHGRVAMFACMGYIVPEFYRWPGDLSPSLGLKFSDVPNGFAAFSKVPLSGWAQMVAFAGTVELFQYTDDPKRAPGDFENAGFLGIPNSFVKISDPEVKQTKLAAEIANGRLAMMAIIGMFFQNGLTGEAWGDWSLYTDSPLRAFEGELGVQAPVGFWDPLGLSADGDVETFKRRRAAELKHGRICMLACVGYIVPEYFRWPGYLSPEKGLKFADMPHGIAAISKVPLEGWVQIVLFLGHYEGYFWRQDPKRAPGDYEGYGFLGAGKNFIFNFDPIEFQDPQVKKTKLAAELANGRLAMVALMAMLFQNGTVGTTGPAMWLPAA</sequence>
<dbReference type="InterPro" id="IPR022796">
    <property type="entry name" value="Chloroa_b-bind"/>
</dbReference>